<evidence type="ECO:0000256" key="1">
    <source>
        <dbReference type="SAM" id="MobiDB-lite"/>
    </source>
</evidence>
<proteinExistence type="predicted"/>
<dbReference type="EMBL" id="JASMQC010000021">
    <property type="protein sequence ID" value="KAK1936761.1"/>
    <property type="molecule type" value="Genomic_DNA"/>
</dbReference>
<feature type="compositionally biased region" description="Basic and acidic residues" evidence="1">
    <location>
        <begin position="404"/>
        <end position="422"/>
    </location>
</feature>
<sequence>MTQGAIWTAIFEKFYTNTTEGPVRGAGKQAVLKRVQNSRAKLSGGDTSHSIEIPPRSKVVGSCQGFFQFQYSWHDDTKAQKDGVGVDRIVAWAHPVLRSLLRFEGLSWYIDGTFRCTPKGYKQCVTIMIYDPSSRLFIPTVFALTTSSTKPAYRRLLQCTQEMVGSPLSPKDAVCDFENSLIMAIREFFPTIRIIGCLFHFKQACRRKMKEYRLPDAETKLAMKASVFDVLTVVDPSKVAVEGIAWVKTEIRTRCSQKGINYSRKKWTKFWKYFKRTWLVMYPPTYWNVYGISRAIVSRTNNPLERFHRVLNTRFPPHPSMNRFISTIEALAREYVCQREAIMAGLADPPKRRGFKLPRAPRLPNRSDIIASESSSSNDDSIDPCESCIGDFSWNSSTNEEEKEDSRPDYSFDYDHETQAVI</sequence>
<evidence type="ECO:0000259" key="2">
    <source>
        <dbReference type="Pfam" id="PF10551"/>
    </source>
</evidence>
<dbReference type="Proteomes" id="UP001259832">
    <property type="component" value="Unassembled WGS sequence"/>
</dbReference>
<dbReference type="EMBL" id="JASMQC010000021">
    <property type="protein sequence ID" value="KAK1936798.1"/>
    <property type="molecule type" value="Genomic_DNA"/>
</dbReference>
<feature type="compositionally biased region" description="Low complexity" evidence="1">
    <location>
        <begin position="367"/>
        <end position="379"/>
    </location>
</feature>
<feature type="domain" description="MULE transposase" evidence="2">
    <location>
        <begin position="108"/>
        <end position="203"/>
    </location>
</feature>
<feature type="region of interest" description="Disordered" evidence="1">
    <location>
        <begin position="353"/>
        <end position="422"/>
    </location>
</feature>
<organism evidence="4 5">
    <name type="scientific">Phytophthora citrophthora</name>
    <dbReference type="NCBI Taxonomy" id="4793"/>
    <lineage>
        <taxon>Eukaryota</taxon>
        <taxon>Sar</taxon>
        <taxon>Stramenopiles</taxon>
        <taxon>Oomycota</taxon>
        <taxon>Peronosporomycetes</taxon>
        <taxon>Peronosporales</taxon>
        <taxon>Peronosporaceae</taxon>
        <taxon>Phytophthora</taxon>
    </lineage>
</organism>
<dbReference type="InterPro" id="IPR018289">
    <property type="entry name" value="MULE_transposase_dom"/>
</dbReference>
<evidence type="ECO:0000313" key="4">
    <source>
        <dbReference type="EMBL" id="KAK1936798.1"/>
    </source>
</evidence>
<reference evidence="4" key="1">
    <citation type="submission" date="2023-08" db="EMBL/GenBank/DDBJ databases">
        <title>Reference Genome Resource for the Citrus Pathogen Phytophthora citrophthora.</title>
        <authorList>
            <person name="Moller H."/>
            <person name="Coetzee B."/>
            <person name="Rose L.J."/>
            <person name="Van Niekerk J.M."/>
        </authorList>
    </citation>
    <scope>NUCLEOTIDE SEQUENCE</scope>
    <source>
        <strain evidence="4">STE-U-9442</strain>
    </source>
</reference>
<evidence type="ECO:0000313" key="5">
    <source>
        <dbReference type="Proteomes" id="UP001259832"/>
    </source>
</evidence>
<dbReference type="AlphaFoldDB" id="A0AAD9GDY2"/>
<gene>
    <name evidence="3" type="ORF">P3T76_010196</name>
    <name evidence="4" type="ORF">P3T76_010233</name>
</gene>
<accession>A0AAD9GDY2</accession>
<evidence type="ECO:0000313" key="3">
    <source>
        <dbReference type="EMBL" id="KAK1936761.1"/>
    </source>
</evidence>
<comment type="caution">
    <text evidence="4">The sequence shown here is derived from an EMBL/GenBank/DDBJ whole genome shotgun (WGS) entry which is preliminary data.</text>
</comment>
<dbReference type="Pfam" id="PF10551">
    <property type="entry name" value="MULE"/>
    <property type="match status" value="1"/>
</dbReference>
<protein>
    <recommendedName>
        <fullName evidence="2">MULE transposase domain-containing protein</fullName>
    </recommendedName>
</protein>
<name>A0AAD9GDY2_9STRA</name>
<keyword evidence="5" id="KW-1185">Reference proteome</keyword>